<dbReference type="EMBL" id="CP061800">
    <property type="protein sequence ID" value="QTA87846.1"/>
    <property type="molecule type" value="Genomic_DNA"/>
</dbReference>
<dbReference type="KEGG" id="dmm:dnm_038830"/>
<proteinExistence type="predicted"/>
<dbReference type="AlphaFoldDB" id="A0A975BLV5"/>
<accession>A0A975BLV5</accession>
<name>A0A975BLV5_9BACT</name>
<evidence type="ECO:0000313" key="2">
    <source>
        <dbReference type="Proteomes" id="UP000663722"/>
    </source>
</evidence>
<organism evidence="1 2">
    <name type="scientific">Desulfonema magnum</name>
    <dbReference type="NCBI Taxonomy" id="45655"/>
    <lineage>
        <taxon>Bacteria</taxon>
        <taxon>Pseudomonadati</taxon>
        <taxon>Thermodesulfobacteriota</taxon>
        <taxon>Desulfobacteria</taxon>
        <taxon>Desulfobacterales</taxon>
        <taxon>Desulfococcaceae</taxon>
        <taxon>Desulfonema</taxon>
    </lineage>
</organism>
<keyword evidence="2" id="KW-1185">Reference proteome</keyword>
<dbReference type="Proteomes" id="UP000663722">
    <property type="component" value="Chromosome"/>
</dbReference>
<sequence>MFFRFRVFADVCLWIKLISYNKILSIVPYYLSLLTRNIEKDKYHHRIYFVNNYSFTGR</sequence>
<gene>
    <name evidence="1" type="ORF">dnm_038830</name>
</gene>
<evidence type="ECO:0000313" key="1">
    <source>
        <dbReference type="EMBL" id="QTA87846.1"/>
    </source>
</evidence>
<protein>
    <submittedName>
        <fullName evidence="1">Uncharacterized protein</fullName>
    </submittedName>
</protein>
<reference evidence="1" key="1">
    <citation type="journal article" date="2021" name="Microb. Physiol.">
        <title>Proteogenomic Insights into the Physiology of Marine, Sulfate-Reducing, Filamentous Desulfonema limicola and Desulfonema magnum.</title>
        <authorList>
            <person name="Schnaars V."/>
            <person name="Wohlbrand L."/>
            <person name="Scheve S."/>
            <person name="Hinrichs C."/>
            <person name="Reinhardt R."/>
            <person name="Rabus R."/>
        </authorList>
    </citation>
    <scope>NUCLEOTIDE SEQUENCE</scope>
    <source>
        <strain evidence="1">4be13</strain>
    </source>
</reference>